<sequence>MLTSRATTNQVYTESTPVGKQTYPLLDPALPVLVRPSSQIQVGWDPDSALILDFETSIPTEALANVLRKLDGHVDVDTVVERSQRIGLAPDVIRHLLGVLYERGIVTDARPHNESAAAPSICVIGRGPLTDAIAAAVPRLGAKAHRYTTPEHMRTQNHALDTGSDLTILADLALFPPRITDALIQRRIAHLVVRTRDNRGLVGPLVVPGVTSCLRCADHFRTDNDPEWPYLASQLTSSIPTATPTLVHATVGYALGQIELVLAARRAAGGIGPSSPPPETLGATVEISAPDYSITTRHWPRHPQCHCWNIVPPVTSVDDT</sequence>
<reference evidence="1" key="1">
    <citation type="journal article" date="2014" name="Int. J. Syst. Evol. Microbiol.">
        <title>Complete genome sequence of Corynebacterium casei LMG S-19264T (=DSM 44701T), isolated from a smear-ripened cheese.</title>
        <authorList>
            <consortium name="US DOE Joint Genome Institute (JGI-PGF)"/>
            <person name="Walter F."/>
            <person name="Albersmeier A."/>
            <person name="Kalinowski J."/>
            <person name="Ruckert C."/>
        </authorList>
    </citation>
    <scope>NUCLEOTIDE SEQUENCE</scope>
    <source>
        <strain evidence="1">CGMCC 1.15478</strain>
    </source>
</reference>
<keyword evidence="2" id="KW-1185">Reference proteome</keyword>
<evidence type="ECO:0008006" key="3">
    <source>
        <dbReference type="Google" id="ProtNLM"/>
    </source>
</evidence>
<reference evidence="1" key="2">
    <citation type="submission" date="2020-09" db="EMBL/GenBank/DDBJ databases">
        <authorList>
            <person name="Sun Q."/>
            <person name="Zhou Y."/>
        </authorList>
    </citation>
    <scope>NUCLEOTIDE SEQUENCE</scope>
    <source>
        <strain evidence="1">CGMCC 1.15478</strain>
    </source>
</reference>
<dbReference type="Gene3D" id="3.40.50.720">
    <property type="entry name" value="NAD(P)-binding Rossmann-like Domain"/>
    <property type="match status" value="1"/>
</dbReference>
<gene>
    <name evidence="1" type="ORF">GCM10011410_19220</name>
</gene>
<dbReference type="AlphaFoldDB" id="A0A916UBB8"/>
<comment type="caution">
    <text evidence="1">The sequence shown here is derived from an EMBL/GenBank/DDBJ whole genome shotgun (WGS) entry which is preliminary data.</text>
</comment>
<name>A0A916UBB8_9ACTN</name>
<organism evidence="1 2">
    <name type="scientific">Hoyosella rhizosphaerae</name>
    <dbReference type="NCBI Taxonomy" id="1755582"/>
    <lineage>
        <taxon>Bacteria</taxon>
        <taxon>Bacillati</taxon>
        <taxon>Actinomycetota</taxon>
        <taxon>Actinomycetes</taxon>
        <taxon>Mycobacteriales</taxon>
        <taxon>Hoyosellaceae</taxon>
        <taxon>Hoyosella</taxon>
    </lineage>
</organism>
<proteinExistence type="predicted"/>
<dbReference type="Proteomes" id="UP000641514">
    <property type="component" value="Unassembled WGS sequence"/>
</dbReference>
<evidence type="ECO:0000313" key="1">
    <source>
        <dbReference type="EMBL" id="GGC66758.1"/>
    </source>
</evidence>
<dbReference type="RefSeq" id="WP_188673734.1">
    <property type="nucleotide sequence ID" value="NZ_BMJH01000002.1"/>
</dbReference>
<accession>A0A916UBB8</accession>
<evidence type="ECO:0000313" key="2">
    <source>
        <dbReference type="Proteomes" id="UP000641514"/>
    </source>
</evidence>
<protein>
    <recommendedName>
        <fullName evidence="3">Bacteriocin biosynthesis cyclodehydratase domain-containing protein</fullName>
    </recommendedName>
</protein>
<dbReference type="EMBL" id="BMJH01000002">
    <property type="protein sequence ID" value="GGC66758.1"/>
    <property type="molecule type" value="Genomic_DNA"/>
</dbReference>